<dbReference type="AlphaFoldDB" id="A0A0D2GWD7"/>
<feature type="region of interest" description="Disordered" evidence="1">
    <location>
        <begin position="84"/>
        <end position="229"/>
    </location>
</feature>
<feature type="compositionally biased region" description="Low complexity" evidence="1">
    <location>
        <begin position="379"/>
        <end position="414"/>
    </location>
</feature>
<name>A0A0D2GWD7_9EURO</name>
<sequence>MSHDQDFFIDVERDIIAPLRSPGLEPVNPEYGPRSSPAPLVRVDELSSDSSEAEDSDTLGRRQKTIARKGRANRTFADGVLILALDPNQRTLASQARRAPLDSRSRSEEEDEEDEEEDGGSGDEDDHDDGDKNNAIQDDPRPMRGSRRVVRIGANPDLVKAKPTPQTAFVVDPVGRDDIDDDDDDFPMIDSPATLAEEHPVQSPPVPTQAIHNPEREAPASNAASNQADLLRKQFNTIPPPRTRPLFPNLRLNLVPSVRDGDQDDDSILKSPILGKYAISPRDAHPDFTLPAMQQRSPPRSSPAGLADYRTTLPSLKIAIGDVPDTSPGAFACPSPGIGRALSGQFVSYASPASYSAYSAMFPPDPPSHTNWRTATGNSNTSTFSDYTSSTSISASTPASSIITPSPAASGPSSLVALPERTHEGQEEYSGTWQVSTMEIDLTSPGEVRSVPQPQPQHEVDLKPQPHPAVQMKVQYQRTTRPQSHSKSAARARPQVQLQSPPAPEPRPQRRSQPESQTEAESRAGSVTESELSELSELESVPDSEAEPAPKQQSRLQPKRPSVSQPMTQPEAGPNAVAIARFSLGPFKCNYEGCNAAPFQTQYLLNSHMNVHSDTRTHFCPVKDCPRGHGGLGFKRKNEMIR</sequence>
<dbReference type="Gene3D" id="3.30.160.60">
    <property type="entry name" value="Classic Zinc Finger"/>
    <property type="match status" value="1"/>
</dbReference>
<feature type="region of interest" description="Disordered" evidence="1">
    <location>
        <begin position="369"/>
        <end position="415"/>
    </location>
</feature>
<feature type="compositionally biased region" description="Acidic residues" evidence="1">
    <location>
        <begin position="531"/>
        <end position="546"/>
    </location>
</feature>
<evidence type="ECO:0008006" key="4">
    <source>
        <dbReference type="Google" id="ProtNLM"/>
    </source>
</evidence>
<proteinExistence type="predicted"/>
<gene>
    <name evidence="2" type="ORF">Z517_09128</name>
</gene>
<feature type="compositionally biased region" description="Polar residues" evidence="1">
    <location>
        <begin position="551"/>
        <end position="568"/>
    </location>
</feature>
<feature type="compositionally biased region" description="Basic residues" evidence="1">
    <location>
        <begin position="61"/>
        <end position="71"/>
    </location>
</feature>
<dbReference type="RefSeq" id="XP_013280492.1">
    <property type="nucleotide sequence ID" value="XM_013425038.1"/>
</dbReference>
<feature type="compositionally biased region" description="Acidic residues" evidence="1">
    <location>
        <begin position="178"/>
        <end position="187"/>
    </location>
</feature>
<feature type="compositionally biased region" description="Polar residues" evidence="1">
    <location>
        <begin position="369"/>
        <end position="378"/>
    </location>
</feature>
<reference evidence="2 3" key="1">
    <citation type="submission" date="2015-01" db="EMBL/GenBank/DDBJ databases">
        <title>The Genome Sequence of Fonsecaea pedrosoi CBS 271.37.</title>
        <authorList>
            <consortium name="The Broad Institute Genomics Platform"/>
            <person name="Cuomo C."/>
            <person name="de Hoog S."/>
            <person name="Gorbushina A."/>
            <person name="Stielow B."/>
            <person name="Teixiera M."/>
            <person name="Abouelleil A."/>
            <person name="Chapman S.B."/>
            <person name="Priest M."/>
            <person name="Young S.K."/>
            <person name="Wortman J."/>
            <person name="Nusbaum C."/>
            <person name="Birren B."/>
        </authorList>
    </citation>
    <scope>NUCLEOTIDE SEQUENCE [LARGE SCALE GENOMIC DNA]</scope>
    <source>
        <strain evidence="2 3">CBS 271.37</strain>
    </source>
</reference>
<organism evidence="2 3">
    <name type="scientific">Fonsecaea pedrosoi CBS 271.37</name>
    <dbReference type="NCBI Taxonomy" id="1442368"/>
    <lineage>
        <taxon>Eukaryota</taxon>
        <taxon>Fungi</taxon>
        <taxon>Dikarya</taxon>
        <taxon>Ascomycota</taxon>
        <taxon>Pezizomycotina</taxon>
        <taxon>Eurotiomycetes</taxon>
        <taxon>Chaetothyriomycetidae</taxon>
        <taxon>Chaetothyriales</taxon>
        <taxon>Herpotrichiellaceae</taxon>
        <taxon>Fonsecaea</taxon>
    </lineage>
</organism>
<dbReference type="Proteomes" id="UP000053029">
    <property type="component" value="Unassembled WGS sequence"/>
</dbReference>
<accession>A0A0D2GWD7</accession>
<feature type="region of interest" description="Disordered" evidence="1">
    <location>
        <begin position="18"/>
        <end position="71"/>
    </location>
</feature>
<dbReference type="VEuPathDB" id="FungiDB:Z517_09128"/>
<evidence type="ECO:0000256" key="1">
    <source>
        <dbReference type="SAM" id="MobiDB-lite"/>
    </source>
</evidence>
<evidence type="ECO:0000313" key="2">
    <source>
        <dbReference type="EMBL" id="KIW76684.1"/>
    </source>
</evidence>
<dbReference type="HOGENOM" id="CLU_021529_2_0_1"/>
<dbReference type="OrthoDB" id="6077919at2759"/>
<dbReference type="EMBL" id="KN846974">
    <property type="protein sequence ID" value="KIW76684.1"/>
    <property type="molecule type" value="Genomic_DNA"/>
</dbReference>
<protein>
    <recommendedName>
        <fullName evidence="4">C2H2-type domain-containing protein</fullName>
    </recommendedName>
</protein>
<feature type="region of interest" description="Disordered" evidence="1">
    <location>
        <begin position="445"/>
        <end position="571"/>
    </location>
</feature>
<keyword evidence="3" id="KW-1185">Reference proteome</keyword>
<feature type="compositionally biased region" description="Polar residues" evidence="1">
    <location>
        <begin position="474"/>
        <end position="487"/>
    </location>
</feature>
<feature type="compositionally biased region" description="Acidic residues" evidence="1">
    <location>
        <begin position="108"/>
        <end position="128"/>
    </location>
</feature>
<evidence type="ECO:0000313" key="3">
    <source>
        <dbReference type="Proteomes" id="UP000053029"/>
    </source>
</evidence>
<dbReference type="GeneID" id="25308618"/>